<dbReference type="PANTHER" id="PTHR43775:SF37">
    <property type="entry name" value="SI:DKEY-61P9.11"/>
    <property type="match status" value="1"/>
</dbReference>
<keyword evidence="3" id="KW-0597">Phosphoprotein</keyword>
<proteinExistence type="predicted"/>
<evidence type="ECO:0000313" key="10">
    <source>
        <dbReference type="EMBL" id="MFF4526310.1"/>
    </source>
</evidence>
<dbReference type="SMART" id="SM00826">
    <property type="entry name" value="PKS_DH"/>
    <property type="match status" value="1"/>
</dbReference>
<dbReference type="PANTHER" id="PTHR43775">
    <property type="entry name" value="FATTY ACID SYNTHASE"/>
    <property type="match status" value="1"/>
</dbReference>
<evidence type="ECO:0000259" key="9">
    <source>
        <dbReference type="PROSITE" id="PS52004"/>
    </source>
</evidence>
<evidence type="ECO:0000256" key="5">
    <source>
        <dbReference type="ARBA" id="ARBA00023194"/>
    </source>
</evidence>
<dbReference type="Gene3D" id="3.40.47.10">
    <property type="match status" value="1"/>
</dbReference>
<dbReference type="Pfam" id="PF00109">
    <property type="entry name" value="ketoacyl-synt"/>
    <property type="match status" value="1"/>
</dbReference>
<dbReference type="Proteomes" id="UP001602058">
    <property type="component" value="Unassembled WGS sequence"/>
</dbReference>
<evidence type="ECO:0000256" key="3">
    <source>
        <dbReference type="ARBA" id="ARBA00022553"/>
    </source>
</evidence>
<dbReference type="Pfam" id="PF16197">
    <property type="entry name" value="KAsynt_C_assoc"/>
    <property type="match status" value="1"/>
</dbReference>
<dbReference type="SMART" id="SM00827">
    <property type="entry name" value="PKS_AT"/>
    <property type="match status" value="1"/>
</dbReference>
<dbReference type="Pfam" id="PF02801">
    <property type="entry name" value="Ketoacyl-synt_C"/>
    <property type="match status" value="1"/>
</dbReference>
<dbReference type="InterPro" id="IPR020807">
    <property type="entry name" value="PKS_DH"/>
</dbReference>
<organism evidence="10 11">
    <name type="scientific">Streptomyces bluensis</name>
    <dbReference type="NCBI Taxonomy" id="33897"/>
    <lineage>
        <taxon>Bacteria</taxon>
        <taxon>Bacillati</taxon>
        <taxon>Actinomycetota</taxon>
        <taxon>Actinomycetes</taxon>
        <taxon>Kitasatosporales</taxon>
        <taxon>Streptomycetaceae</taxon>
        <taxon>Streptomyces</taxon>
    </lineage>
</organism>
<dbReference type="InterPro" id="IPR016036">
    <property type="entry name" value="Malonyl_transacylase_ACP-bd"/>
</dbReference>
<dbReference type="Gene3D" id="3.30.70.250">
    <property type="entry name" value="Malonyl-CoA ACP transacylase, ACP-binding"/>
    <property type="match status" value="1"/>
</dbReference>
<dbReference type="EMBL" id="JBIAWJ010000024">
    <property type="protein sequence ID" value="MFF4526310.1"/>
    <property type="molecule type" value="Genomic_DNA"/>
</dbReference>
<dbReference type="SUPFAM" id="SSF53901">
    <property type="entry name" value="Thiolase-like"/>
    <property type="match status" value="1"/>
</dbReference>
<feature type="compositionally biased region" description="Low complexity" evidence="7">
    <location>
        <begin position="19"/>
        <end position="30"/>
    </location>
</feature>
<dbReference type="Pfam" id="PF00698">
    <property type="entry name" value="Acyl_transf_1"/>
    <property type="match status" value="1"/>
</dbReference>
<dbReference type="RefSeq" id="WP_387891803.1">
    <property type="nucleotide sequence ID" value="NZ_JBIAWJ010000024.1"/>
</dbReference>
<dbReference type="InterPro" id="IPR020802">
    <property type="entry name" value="TesA-like"/>
</dbReference>
<dbReference type="InterPro" id="IPR050091">
    <property type="entry name" value="PKS_NRPS_Biosynth_Enz"/>
</dbReference>
<dbReference type="SMART" id="SM00823">
    <property type="entry name" value="PKS_PP"/>
    <property type="match status" value="3"/>
</dbReference>
<evidence type="ECO:0000256" key="2">
    <source>
        <dbReference type="ARBA" id="ARBA00022450"/>
    </source>
</evidence>
<dbReference type="SMART" id="SM00824">
    <property type="entry name" value="PKS_TE"/>
    <property type="match status" value="1"/>
</dbReference>
<feature type="domain" description="Carrier" evidence="8">
    <location>
        <begin position="33"/>
        <end position="107"/>
    </location>
</feature>
<dbReference type="InterPro" id="IPR018201">
    <property type="entry name" value="Ketoacyl_synth_AS"/>
</dbReference>
<dbReference type="InterPro" id="IPR036736">
    <property type="entry name" value="ACP-like_sf"/>
</dbReference>
<sequence>MTTPPGEDPAAGPSNADHTPLTGPTGADAPTATEIRSLLRHLVADLCGVPADEIDGERPLTDYGLTSRQAVGLSGRLEQTLDRALPATLVWENPSIEQLVRGLAPVNPAEQTTTCTPTAAGGRDDTGADAVAVIGVGCRLPGGVQGPDAFWEALFAGRDAVGQVPDARWQDFDDGASETAAVLARTPHWGAFLDDVQGFDADFFGIEPAEADVMDPQQRLLLEVGCEALDHAGIPLSHLQGSATGVFVGLSALEYGHLTTAGLPGVTPWTNTGAAGSIAANRMSYLLDLRGPSMTIDTACSSSLVAVHQACRSLRDGESDTALAAGVNVLLSPAVTANFAQVGALAPDGRCKPFDARADGIVRGEGCGVVVLKRLTDAQRDGDRVLAVIRGTAVNSDGRSAGLMAPNPNAQEALLRSALRDAGAEAADIGYVEAHGTGTLLGDPIEAGALGAVLGRDRPAGQPLLIGSVKSNLGHLEGAAGIVGLIKTVLSLHHGKLPATLHFHSPNPHIDFTELGLRVVAEPTPWPADRGRPALAGVSAFGFGGTNAHAILEQAPQPVPSPAEGVEGAEGVPHVLMVTARSQDRLGDVATGLARWLSTQGGALSLTDVCHTLAHQRRGPASAAVVGRGRADLTAALVALAKGETPSCVVPPRTAQDPETDEKTPRRPVLVFSGYGSQWDGMGRRLLRDDPVFAASVGELDPVFEAETGSSLTNLLSRTDQDASVDRTQPLLFGLQLALANTVRASGVEPAAVIGHSMGEVTAAVVAGALDPRDGLRVMLNRSTRLAAIDQEQAGAMAVVELPEESRADLLGRYPDVSIAVYASPQRCTVTGPSDPIARIVAEVEAQGRLARLLPIAAAAHSPAVDPVLAALRDALGGISPRDAAIPWYGTVLDDARADIHADADYWCANARRPVRFQQAVAAAAADGHDLFLEISPHPIAVVPITETLGAVAPGRGRVLPTVHRNSDESVHLRIALAELHLAGVEGPARHLWPDGERVTVPSPPWRHVPHWFRGSGPSPQPSGAGGHSLLGVRVEDPGTDRVLWQGDIGTDGWNQRPATLHGRPVLSLPVCAELVIAAATATSATAVETVRIENLTVHHWLPVSARTPVTTVWEPEGRDQATVGIHARSASGAWLCHASARVHTKPEPLTGRGSGGTAPFEVGFAVPAAEEPAPDRRPHGRLLHAVLHAPSATEDVPVSVRSLQVRLKPPGHGECRVRCLPGTGEPAIGDAPGRPPQHRGPWDIHAQDAGGRELIVAQDVRLRAVEPGEVPQPLDETTYEIEWEKASVSLPSPPARVLLLTDQSDGSRNPHASHLKSALQEQGVEVAVADRRADAFDSLLDTWRETTHDGRAALVLLLADGPEPPGACRGLHTATDLARRLVTDPRHLPLPRLWLVTERAQSVVPGETGNPDLASLRGLVRALALEHPALRTTLVDIDPQPGLVDNLAQELLCDGEADEVAWRAGTRFVARLATADSDDASVRVPFARPDGAYIVTGGLTGLGLATARRLAEQGAGRIVLNGRRAPGPATRAVLTELGELGTSVVVVRGDVAEPGVATRLVEAALSEGHSLGGVAHAAAVIHDRVISDLRSSDIHAVFQPKVTGSLHLEAATAGHDLDWWLSYSSAAALLGSPGQAAYAAANAWLDAHAHRRRAVGLPATAIAWGPWAEVGAAPRDLTTNSAIALEPIAVKDGLDALQALVTRGRAHTGVVRLDARRALEAFPGLDAIPFFSGVLRGSGLPDHDWDGPEGITTLGEAAPARVYERLAKRTAAVMGRAVQDLDENIPLTDLGLDSLMTVRIQNAAKQDFAVALPAPFLLRGASLRALGDAVLKELGLTRTDPGDATAAVHPENTEPEPVSTSTEATPALPTTLEPRDAAERLVAGVWRDVLGRRPEDVNQDFLAAGGDRRTAHELVEGIRRRLDTTVPGLAAERVLAHSTVATLAELIRPVVNGTGESVVRVLRDVQPGTHRPALFTFHPAGGPTSVYRPLVQLLPSTQPVYGFDRVDSLRTVEEKAAHYLDLLLELQPQGPYHLLGWSFGGCLAYEVARRLRETDRAVGFLGLVDTILQAALPGLESKDMIVERFGRFAAYIERTYGRRLDLPYEELAATPDEQRIDVVMRLVAEAGLDMSPGIMEHQRTSYVDARVGERYRPQPYPGHVVLYRAQEAQQLTTALDPRYVRDEADLGWAPLCPSLEVVPVPGDHLSLIDPPHVEVIARHLTPCLDRQGN</sequence>
<dbReference type="InterPro" id="IPR013968">
    <property type="entry name" value="PKS_KR"/>
</dbReference>
<protein>
    <submittedName>
        <fullName evidence="10">SDR family NAD(P)-dependent oxidoreductase</fullName>
    </submittedName>
</protein>
<dbReference type="InterPro" id="IPR016035">
    <property type="entry name" value="Acyl_Trfase/lysoPLipase"/>
</dbReference>
<dbReference type="CDD" id="cd08955">
    <property type="entry name" value="KR_2_FAS_SDR_x"/>
    <property type="match status" value="1"/>
</dbReference>
<dbReference type="CDD" id="cd00833">
    <property type="entry name" value="PKS"/>
    <property type="match status" value="1"/>
</dbReference>
<dbReference type="SMART" id="SM00825">
    <property type="entry name" value="PKS_KS"/>
    <property type="match status" value="1"/>
</dbReference>
<keyword evidence="2" id="KW-0596">Phosphopantetheine</keyword>
<dbReference type="InterPro" id="IPR001031">
    <property type="entry name" value="Thioesterase"/>
</dbReference>
<gene>
    <name evidence="10" type="ORF">ACFY1D_33495</name>
</gene>
<dbReference type="Pfam" id="PF08659">
    <property type="entry name" value="KR"/>
    <property type="match status" value="1"/>
</dbReference>
<dbReference type="InterPro" id="IPR014030">
    <property type="entry name" value="Ketoacyl_synth_N"/>
</dbReference>
<dbReference type="PROSITE" id="PS00606">
    <property type="entry name" value="KS3_1"/>
    <property type="match status" value="1"/>
</dbReference>
<dbReference type="SUPFAM" id="SSF47336">
    <property type="entry name" value="ACP-like"/>
    <property type="match status" value="3"/>
</dbReference>
<reference evidence="10 11" key="1">
    <citation type="submission" date="2024-10" db="EMBL/GenBank/DDBJ databases">
        <title>The Natural Products Discovery Center: Release of the First 8490 Sequenced Strains for Exploring Actinobacteria Biosynthetic Diversity.</title>
        <authorList>
            <person name="Kalkreuter E."/>
            <person name="Kautsar S.A."/>
            <person name="Yang D."/>
            <person name="Bader C.D."/>
            <person name="Teijaro C.N."/>
            <person name="Fluegel L."/>
            <person name="Davis C.M."/>
            <person name="Simpson J.R."/>
            <person name="Lauterbach L."/>
            <person name="Steele A.D."/>
            <person name="Gui C."/>
            <person name="Meng S."/>
            <person name="Li G."/>
            <person name="Viehrig K."/>
            <person name="Ye F."/>
            <person name="Su P."/>
            <person name="Kiefer A.F."/>
            <person name="Nichols A."/>
            <person name="Cepeda A.J."/>
            <person name="Yan W."/>
            <person name="Fan B."/>
            <person name="Jiang Y."/>
            <person name="Adhikari A."/>
            <person name="Zheng C.-J."/>
            <person name="Schuster L."/>
            <person name="Cowan T.M."/>
            <person name="Smanski M.J."/>
            <person name="Chevrette M.G."/>
            <person name="De Carvalho L.P.S."/>
            <person name="Shen B."/>
        </authorList>
    </citation>
    <scope>NUCLEOTIDE SEQUENCE [LARGE SCALE GENOMIC DNA]</scope>
    <source>
        <strain evidence="10 11">NPDC001390</strain>
    </source>
</reference>
<feature type="domain" description="Carrier" evidence="8">
    <location>
        <begin position="1874"/>
        <end position="1952"/>
    </location>
</feature>
<accession>A0ABW6UW49</accession>
<dbReference type="InterPro" id="IPR009081">
    <property type="entry name" value="PP-bd_ACP"/>
</dbReference>
<dbReference type="Gene3D" id="3.40.366.10">
    <property type="entry name" value="Malonyl-Coenzyme A Acyl Carrier Protein, domain 2"/>
    <property type="match status" value="1"/>
</dbReference>
<dbReference type="SUPFAM" id="SSF53474">
    <property type="entry name" value="alpha/beta-Hydrolases"/>
    <property type="match status" value="1"/>
</dbReference>
<feature type="domain" description="Ketosynthase family 3 (KS3)" evidence="9">
    <location>
        <begin position="128"/>
        <end position="554"/>
    </location>
</feature>
<dbReference type="Pfam" id="PF00550">
    <property type="entry name" value="PP-binding"/>
    <property type="match status" value="3"/>
</dbReference>
<feature type="region of interest" description="Disordered" evidence="7">
    <location>
        <begin position="1"/>
        <end position="30"/>
    </location>
</feature>
<evidence type="ECO:0000313" key="11">
    <source>
        <dbReference type="Proteomes" id="UP001602058"/>
    </source>
</evidence>
<dbReference type="InterPro" id="IPR020841">
    <property type="entry name" value="PKS_Beta-ketoAc_synthase_dom"/>
</dbReference>
<comment type="caution">
    <text evidence="10">The sequence shown here is derived from an EMBL/GenBank/DDBJ whole genome shotgun (WGS) entry which is preliminary data.</text>
</comment>
<dbReference type="Gene3D" id="3.40.50.720">
    <property type="entry name" value="NAD(P)-binding Rossmann-like Domain"/>
    <property type="match status" value="1"/>
</dbReference>
<dbReference type="InterPro" id="IPR014043">
    <property type="entry name" value="Acyl_transferase_dom"/>
</dbReference>
<dbReference type="InterPro" id="IPR029058">
    <property type="entry name" value="AB_hydrolase_fold"/>
</dbReference>
<dbReference type="SUPFAM" id="SSF52151">
    <property type="entry name" value="FabD/lysophospholipase-like"/>
    <property type="match status" value="1"/>
</dbReference>
<dbReference type="Gene3D" id="1.10.1200.10">
    <property type="entry name" value="ACP-like"/>
    <property type="match status" value="3"/>
</dbReference>
<dbReference type="SUPFAM" id="SSF55048">
    <property type="entry name" value="Probable ACP-binding domain of malonyl-CoA ACP transacylase"/>
    <property type="match status" value="1"/>
</dbReference>
<dbReference type="InterPro" id="IPR042104">
    <property type="entry name" value="PKS_dehydratase_sf"/>
</dbReference>
<evidence type="ECO:0000256" key="6">
    <source>
        <dbReference type="ARBA" id="ARBA00023315"/>
    </source>
</evidence>
<keyword evidence="5" id="KW-0045">Antibiotic biosynthesis</keyword>
<keyword evidence="6" id="KW-0012">Acyltransferase</keyword>
<evidence type="ECO:0000256" key="4">
    <source>
        <dbReference type="ARBA" id="ARBA00022679"/>
    </source>
</evidence>
<dbReference type="Gene3D" id="3.40.50.1820">
    <property type="entry name" value="alpha/beta hydrolase"/>
    <property type="match status" value="1"/>
</dbReference>
<keyword evidence="11" id="KW-1185">Reference proteome</keyword>
<dbReference type="Pfam" id="PF00975">
    <property type="entry name" value="Thioesterase"/>
    <property type="match status" value="1"/>
</dbReference>
<dbReference type="InterPro" id="IPR036291">
    <property type="entry name" value="NAD(P)-bd_dom_sf"/>
</dbReference>
<dbReference type="Pfam" id="PF21089">
    <property type="entry name" value="PKS_DH_N"/>
    <property type="match status" value="1"/>
</dbReference>
<dbReference type="SMART" id="SM00822">
    <property type="entry name" value="PKS_KR"/>
    <property type="match status" value="1"/>
</dbReference>
<dbReference type="Gene3D" id="3.10.129.110">
    <property type="entry name" value="Polyketide synthase dehydratase"/>
    <property type="match status" value="1"/>
</dbReference>
<dbReference type="SUPFAM" id="SSF51735">
    <property type="entry name" value="NAD(P)-binding Rossmann-fold domains"/>
    <property type="match status" value="2"/>
</dbReference>
<evidence type="ECO:0000256" key="7">
    <source>
        <dbReference type="SAM" id="MobiDB-lite"/>
    </source>
</evidence>
<keyword evidence="4" id="KW-0808">Transferase</keyword>
<name>A0ABW6UW49_9ACTN</name>
<dbReference type="InterPro" id="IPR001227">
    <property type="entry name" value="Ac_transferase_dom_sf"/>
</dbReference>
<dbReference type="InterPro" id="IPR049552">
    <property type="entry name" value="PKS_DH_N"/>
</dbReference>
<dbReference type="PROSITE" id="PS50075">
    <property type="entry name" value="CARRIER"/>
    <property type="match status" value="3"/>
</dbReference>
<dbReference type="InterPro" id="IPR032821">
    <property type="entry name" value="PKS_assoc"/>
</dbReference>
<dbReference type="InterPro" id="IPR014031">
    <property type="entry name" value="Ketoacyl_synth_C"/>
</dbReference>
<dbReference type="InterPro" id="IPR016039">
    <property type="entry name" value="Thiolase-like"/>
</dbReference>
<comment type="pathway">
    <text evidence="1">Antibiotic biosynthesis.</text>
</comment>
<evidence type="ECO:0000256" key="1">
    <source>
        <dbReference type="ARBA" id="ARBA00004792"/>
    </source>
</evidence>
<dbReference type="InterPro" id="IPR057326">
    <property type="entry name" value="KR_dom"/>
</dbReference>
<feature type="region of interest" description="Disordered" evidence="7">
    <location>
        <begin position="1841"/>
        <end position="1869"/>
    </location>
</feature>
<dbReference type="PROSITE" id="PS52004">
    <property type="entry name" value="KS3_2"/>
    <property type="match status" value="1"/>
</dbReference>
<feature type="domain" description="Carrier" evidence="8">
    <location>
        <begin position="1758"/>
        <end position="1835"/>
    </location>
</feature>
<evidence type="ECO:0000259" key="8">
    <source>
        <dbReference type="PROSITE" id="PS50075"/>
    </source>
</evidence>
<dbReference type="InterPro" id="IPR020806">
    <property type="entry name" value="PKS_PP-bd"/>
</dbReference>